<dbReference type="AlphaFoldDB" id="A0A7Y6TVR5"/>
<dbReference type="Gene3D" id="3.90.950.10">
    <property type="match status" value="1"/>
</dbReference>
<dbReference type="RefSeq" id="WP_176067070.1">
    <property type="nucleotide sequence ID" value="NZ_JABWMJ010000002.1"/>
</dbReference>
<comment type="catalytic activity">
    <reaction evidence="4">
        <text>dTTP + H2O = dTMP + diphosphate + H(+)</text>
        <dbReference type="Rhea" id="RHEA:28534"/>
        <dbReference type="ChEBI" id="CHEBI:15377"/>
        <dbReference type="ChEBI" id="CHEBI:15378"/>
        <dbReference type="ChEBI" id="CHEBI:33019"/>
        <dbReference type="ChEBI" id="CHEBI:37568"/>
        <dbReference type="ChEBI" id="CHEBI:63528"/>
        <dbReference type="EC" id="3.6.1.9"/>
    </reaction>
</comment>
<dbReference type="SUPFAM" id="SSF52972">
    <property type="entry name" value="ITPase-like"/>
    <property type="match status" value="1"/>
</dbReference>
<protein>
    <recommendedName>
        <fullName evidence="4">dTTP/UTP pyrophosphatase</fullName>
        <shortName evidence="4">dTTPase/UTPase</shortName>
        <ecNumber evidence="4">3.6.1.9</ecNumber>
    </recommendedName>
    <alternativeName>
        <fullName evidence="4">Nucleoside triphosphate pyrophosphatase</fullName>
    </alternativeName>
    <alternativeName>
        <fullName evidence="4">Nucleotide pyrophosphatase</fullName>
        <shortName evidence="4">Nucleotide PPase</shortName>
    </alternativeName>
</protein>
<evidence type="ECO:0000313" key="5">
    <source>
        <dbReference type="EMBL" id="NUZ05315.1"/>
    </source>
</evidence>
<comment type="function">
    <text evidence="4">Nucleoside triphosphate pyrophosphatase that hydrolyzes dTTP and UTP. May have a dual role in cell division arrest and in preventing the incorporation of modified nucleotides into cellular nucleic acids.</text>
</comment>
<comment type="catalytic activity">
    <reaction evidence="4">
        <text>UTP + H2O = UMP + diphosphate + H(+)</text>
        <dbReference type="Rhea" id="RHEA:29395"/>
        <dbReference type="ChEBI" id="CHEBI:15377"/>
        <dbReference type="ChEBI" id="CHEBI:15378"/>
        <dbReference type="ChEBI" id="CHEBI:33019"/>
        <dbReference type="ChEBI" id="CHEBI:46398"/>
        <dbReference type="ChEBI" id="CHEBI:57865"/>
        <dbReference type="EC" id="3.6.1.9"/>
    </reaction>
</comment>
<organism evidence="5 6">
    <name type="scientific">Piscinibacter koreensis</name>
    <dbReference type="NCBI Taxonomy" id="2742824"/>
    <lineage>
        <taxon>Bacteria</taxon>
        <taxon>Pseudomonadati</taxon>
        <taxon>Pseudomonadota</taxon>
        <taxon>Betaproteobacteria</taxon>
        <taxon>Burkholderiales</taxon>
        <taxon>Sphaerotilaceae</taxon>
        <taxon>Piscinibacter</taxon>
    </lineage>
</organism>
<comment type="caution">
    <text evidence="5">The sequence shown here is derived from an EMBL/GenBank/DDBJ whole genome shotgun (WGS) entry which is preliminary data.</text>
</comment>
<evidence type="ECO:0000256" key="2">
    <source>
        <dbReference type="ARBA" id="ARBA00022801"/>
    </source>
</evidence>
<dbReference type="Proteomes" id="UP000529637">
    <property type="component" value="Unassembled WGS sequence"/>
</dbReference>
<keyword evidence="3 4" id="KW-0546">Nucleotide metabolism</keyword>
<evidence type="ECO:0000256" key="1">
    <source>
        <dbReference type="ARBA" id="ARBA00001968"/>
    </source>
</evidence>
<accession>A0A7Y6TVR5</accession>
<comment type="cofactor">
    <cofactor evidence="1 4">
        <name>a divalent metal cation</name>
        <dbReference type="ChEBI" id="CHEBI:60240"/>
    </cofactor>
</comment>
<dbReference type="PANTHER" id="PTHR43213">
    <property type="entry name" value="BIFUNCTIONAL DTTP/UTP PYROPHOSPHATASE/METHYLTRANSFERASE PROTEIN-RELATED"/>
    <property type="match status" value="1"/>
</dbReference>
<feature type="site" description="Important for substrate specificity" evidence="4">
    <location>
        <position position="169"/>
    </location>
</feature>
<dbReference type="GO" id="GO:0005737">
    <property type="term" value="C:cytoplasm"/>
    <property type="evidence" value="ECO:0007669"/>
    <property type="project" value="UniProtKB-SubCell"/>
</dbReference>
<dbReference type="EMBL" id="JABWMJ010000002">
    <property type="protein sequence ID" value="NUZ05315.1"/>
    <property type="molecule type" value="Genomic_DNA"/>
</dbReference>
<dbReference type="EC" id="3.6.1.9" evidence="4"/>
<dbReference type="CDD" id="cd00555">
    <property type="entry name" value="Maf"/>
    <property type="match status" value="1"/>
</dbReference>
<keyword evidence="2 4" id="KW-0378">Hydrolase</keyword>
<dbReference type="PANTHER" id="PTHR43213:SF5">
    <property type="entry name" value="BIFUNCTIONAL DTTP_UTP PYROPHOSPHATASE_METHYLTRANSFERASE PROTEIN-RELATED"/>
    <property type="match status" value="1"/>
</dbReference>
<dbReference type="InterPro" id="IPR029001">
    <property type="entry name" value="ITPase-like_fam"/>
</dbReference>
<comment type="similarity">
    <text evidence="4">Belongs to the Maf family. YhdE subfamily.</text>
</comment>
<keyword evidence="6" id="KW-1185">Reference proteome</keyword>
<dbReference type="GO" id="GO:0047429">
    <property type="term" value="F:nucleoside triphosphate diphosphatase activity"/>
    <property type="evidence" value="ECO:0007669"/>
    <property type="project" value="UniProtKB-EC"/>
</dbReference>
<gene>
    <name evidence="5" type="primary">maf</name>
    <name evidence="5" type="ORF">HQN59_06025</name>
</gene>
<comment type="caution">
    <text evidence="4">Lacks conserved residue(s) required for the propagation of feature annotation.</text>
</comment>
<reference evidence="5 6" key="1">
    <citation type="submission" date="2020-06" db="EMBL/GenBank/DDBJ databases">
        <title>Schlegella sp. ID0723 isolated from air conditioner.</title>
        <authorList>
            <person name="Kim D.Y."/>
            <person name="Kim D.-U."/>
        </authorList>
    </citation>
    <scope>NUCLEOTIDE SEQUENCE [LARGE SCALE GENOMIC DNA]</scope>
    <source>
        <strain evidence="5 6">ID0723</strain>
    </source>
</reference>
<keyword evidence="4" id="KW-0963">Cytoplasm</keyword>
<feature type="site" description="Important for substrate specificity" evidence="4">
    <location>
        <position position="18"/>
    </location>
</feature>
<dbReference type="HAMAP" id="MF_00528">
    <property type="entry name" value="Maf"/>
    <property type="match status" value="1"/>
</dbReference>
<dbReference type="GO" id="GO:0009117">
    <property type="term" value="P:nucleotide metabolic process"/>
    <property type="evidence" value="ECO:0007669"/>
    <property type="project" value="UniProtKB-KW"/>
</dbReference>
<feature type="site" description="Important for substrate specificity" evidence="4">
    <location>
        <position position="87"/>
    </location>
</feature>
<dbReference type="NCBIfam" id="TIGR00172">
    <property type="entry name" value="maf"/>
    <property type="match status" value="1"/>
</dbReference>
<evidence type="ECO:0000256" key="3">
    <source>
        <dbReference type="ARBA" id="ARBA00023080"/>
    </source>
</evidence>
<evidence type="ECO:0000256" key="4">
    <source>
        <dbReference type="HAMAP-Rule" id="MF_00528"/>
    </source>
</evidence>
<dbReference type="PIRSF" id="PIRSF006305">
    <property type="entry name" value="Maf"/>
    <property type="match status" value="1"/>
</dbReference>
<name>A0A7Y6TVR5_9BURK</name>
<evidence type="ECO:0000313" key="6">
    <source>
        <dbReference type="Proteomes" id="UP000529637"/>
    </source>
</evidence>
<dbReference type="Pfam" id="PF02545">
    <property type="entry name" value="Maf"/>
    <property type="match status" value="1"/>
</dbReference>
<feature type="active site" description="Proton acceptor" evidence="4">
    <location>
        <position position="86"/>
    </location>
</feature>
<dbReference type="InterPro" id="IPR003697">
    <property type="entry name" value="Maf-like"/>
</dbReference>
<sequence>MARREPAAFVYLASQSPRRAELLRQLGVAHRPLLPEPHEDAEALEHEIVGERPDAYVERVTRAKLAAAHRRLRRIGAPPAPIVCADTTVALGRRIFGKPADADDAARTLRALAGRTHRVITAVAIGAGRREWVAVSVSKVHVVEMTDADIAGYIASGEPFGKAGAYAIQGAAAAWIDRIDGSYTGIMGLPLYETAQLLRAAGVAIGSPAPG</sequence>
<comment type="subcellular location">
    <subcellularLocation>
        <location evidence="4">Cytoplasm</location>
    </subcellularLocation>
</comment>
<proteinExistence type="inferred from homology"/>